<dbReference type="InterPro" id="IPR007138">
    <property type="entry name" value="ABM_dom"/>
</dbReference>
<name>A0AAD2FKN6_9STRA</name>
<evidence type="ECO:0000259" key="2">
    <source>
        <dbReference type="Pfam" id="PF03992"/>
    </source>
</evidence>
<dbReference type="InterPro" id="IPR011008">
    <property type="entry name" value="Dimeric_a/b-barrel"/>
</dbReference>
<dbReference type="PANTHER" id="PTHR37811:SF2">
    <property type="entry name" value="ABM DOMAIN-CONTAINING PROTEIN"/>
    <property type="match status" value="1"/>
</dbReference>
<reference evidence="3" key="1">
    <citation type="submission" date="2023-08" db="EMBL/GenBank/DDBJ databases">
        <authorList>
            <person name="Audoor S."/>
            <person name="Bilcke G."/>
        </authorList>
    </citation>
    <scope>NUCLEOTIDE SEQUENCE</scope>
</reference>
<feature type="domain" description="ABM" evidence="2">
    <location>
        <begin position="49"/>
        <end position="104"/>
    </location>
</feature>
<comment type="caution">
    <text evidence="3">The sequence shown here is derived from an EMBL/GenBank/DDBJ whole genome shotgun (WGS) entry which is preliminary data.</text>
</comment>
<keyword evidence="4" id="KW-1185">Reference proteome</keyword>
<dbReference type="SUPFAM" id="SSF54909">
    <property type="entry name" value="Dimeric alpha+beta barrel"/>
    <property type="match status" value="1"/>
</dbReference>
<evidence type="ECO:0000313" key="3">
    <source>
        <dbReference type="EMBL" id="CAJ1938096.1"/>
    </source>
</evidence>
<feature type="region of interest" description="Disordered" evidence="1">
    <location>
        <begin position="22"/>
        <end position="54"/>
    </location>
</feature>
<feature type="compositionally biased region" description="Low complexity" evidence="1">
    <location>
        <begin position="38"/>
        <end position="54"/>
    </location>
</feature>
<sequence length="132" mass="14955">MIAKTSHPPPYYAVIFTSIRSNKNNNNTDDKNDSNHASSSSSSSSTTTTYSDTATRMMELAQEQPGFLGVESCREEIGITVSYWKDEESIQSWKANLEHLKAQQQGKDGWYESYRVRVAKVERDYEFEAPAT</sequence>
<dbReference type="InterPro" id="IPR052936">
    <property type="entry name" value="Jasmonate_Hydroxylase-like"/>
</dbReference>
<proteinExistence type="predicted"/>
<accession>A0AAD2FKN6</accession>
<dbReference type="AlphaFoldDB" id="A0AAD2FKN6"/>
<dbReference type="Proteomes" id="UP001295423">
    <property type="component" value="Unassembled WGS sequence"/>
</dbReference>
<evidence type="ECO:0000313" key="4">
    <source>
        <dbReference type="Proteomes" id="UP001295423"/>
    </source>
</evidence>
<evidence type="ECO:0000256" key="1">
    <source>
        <dbReference type="SAM" id="MobiDB-lite"/>
    </source>
</evidence>
<gene>
    <name evidence="3" type="ORF">CYCCA115_LOCUS5972</name>
</gene>
<dbReference type="Pfam" id="PF03992">
    <property type="entry name" value="ABM"/>
    <property type="match status" value="1"/>
</dbReference>
<dbReference type="Gene3D" id="3.30.70.100">
    <property type="match status" value="1"/>
</dbReference>
<protein>
    <recommendedName>
        <fullName evidence="2">ABM domain-containing protein</fullName>
    </recommendedName>
</protein>
<dbReference type="EMBL" id="CAKOGP040000668">
    <property type="protein sequence ID" value="CAJ1938096.1"/>
    <property type="molecule type" value="Genomic_DNA"/>
</dbReference>
<dbReference type="PANTHER" id="PTHR37811">
    <property type="entry name" value="BLL5343 PROTEIN"/>
    <property type="match status" value="1"/>
</dbReference>
<organism evidence="3 4">
    <name type="scientific">Cylindrotheca closterium</name>
    <dbReference type="NCBI Taxonomy" id="2856"/>
    <lineage>
        <taxon>Eukaryota</taxon>
        <taxon>Sar</taxon>
        <taxon>Stramenopiles</taxon>
        <taxon>Ochrophyta</taxon>
        <taxon>Bacillariophyta</taxon>
        <taxon>Bacillariophyceae</taxon>
        <taxon>Bacillariophycidae</taxon>
        <taxon>Bacillariales</taxon>
        <taxon>Bacillariaceae</taxon>
        <taxon>Cylindrotheca</taxon>
    </lineage>
</organism>